<dbReference type="CDD" id="cd04322">
    <property type="entry name" value="LysRS_N"/>
    <property type="match status" value="1"/>
</dbReference>
<dbReference type="PANTHER" id="PTHR34697:SF2">
    <property type="entry name" value="PHOSPHATIDYLGLYCEROL LYSYLTRANSFERASE"/>
    <property type="match status" value="1"/>
</dbReference>
<protein>
    <submittedName>
        <fullName evidence="10">Lysyl-tRNA synthetase (Class II)</fullName>
    </submittedName>
</protein>
<feature type="transmembrane region" description="Helical" evidence="6">
    <location>
        <begin position="27"/>
        <end position="49"/>
    </location>
</feature>
<comment type="caution">
    <text evidence="10">The sequence shown here is derived from an EMBL/GenBank/DDBJ whole genome shotgun (WGS) entry which is preliminary data.</text>
</comment>
<organism evidence="10 11">
    <name type="scientific">Lactococcus cremoris subsp. cremoris GE214</name>
    <dbReference type="NCBI Taxonomy" id="1415168"/>
    <lineage>
        <taxon>Bacteria</taxon>
        <taxon>Bacillati</taxon>
        <taxon>Bacillota</taxon>
        <taxon>Bacilli</taxon>
        <taxon>Lactobacillales</taxon>
        <taxon>Streptococcaceae</taxon>
        <taxon>Lactococcus</taxon>
        <taxon>Lactococcus cremoris subsp. cremoris</taxon>
    </lineage>
</organism>
<dbReference type="Proteomes" id="UP000028401">
    <property type="component" value="Unassembled WGS sequence"/>
</dbReference>
<name>A0A084A9A0_LACLC</name>
<dbReference type="InterPro" id="IPR012340">
    <property type="entry name" value="NA-bd_OB-fold"/>
</dbReference>
<dbReference type="PATRIC" id="fig|1415168.3.peg.2069"/>
<feature type="transmembrane region" description="Helical" evidence="6">
    <location>
        <begin position="92"/>
        <end position="115"/>
    </location>
</feature>
<dbReference type="AlphaFoldDB" id="A0A084A9A0"/>
<keyword evidence="10" id="KW-0436">Ligase</keyword>
<proteinExistence type="predicted"/>
<comment type="subcellular location">
    <subcellularLocation>
        <location evidence="1">Cell membrane</location>
        <topology evidence="1">Multi-pass membrane protein</topology>
    </subcellularLocation>
</comment>
<sequence length="917" mass="103643">MKNKKTKSSKAKKIKTVKAWQETAAKLLGILLQFASIYALIVGLVGWLMPPVQKFISGFLYLFALPTDFSIFNAIVLFILASSIRHRRRLALWIEVIYFQFAFVILGIIFLASYFSGLVSKETLEAANFSILSLSFVILGVLVSLGTVIVMILSRNAFPTKIVNGTWWKALIIATGGFVSSIIGGVVVSYLTYHGSVTLGQRIFYVFKESVSDFRYLLPFGQNIFNYSSGNNIWVSSTISVIMLLGFISAFLMFTRSTQRELSANAKQELAVRQLILDYGDEDSLAYFATRRDKKAIFSKNKKAAITYHLFGDVLLASGDPIGDEKSWKSAGEAFLSLARAHGWTPGVVGSSEKGSKIYYQLGLNATVFGDEAVVLVPEFSIENAAMHDVAQVMRRAERENYQVKIRRQADITSDELIELTRLTEEWRNGDERGYSMASSRFGDPTDQQMMIVTASDAEGNYQGILSFAPVGSDKLSLDTMRRSPNAMNGVVILMITSLIEAGKEEGLTEISLNFAAARQFFINGESLQANALDKAARKVMKFFSRWYQLESLYRSNDIYLPEWRTRYICYDNGGSLTSVLFAIGQAEGFVPTNISSKIKGFFFHDYENSIENHWWEKTSFIKNIHQIEEKKRLELSNENNHDDTYLQKHNDLKQLGIAPYSLPDTDFESVKNLRMNYENTDEFDEEEHSIQGRLVSSRGRGAIFFADLSDNQSKIQLVIKRDVINEYSESENRLENFATWKKDVTVGDRVLVKGVLMRTQTGELSLRVNSWKMLSKTLVELTEERKVSQTAFIEQTEKFSKIRESLILNGFIEVAKQEYLALSVGYDKVFSINDLKINLLWAYRSADDVREFLSKVIDENSSVNLSEIFPDPEMNKEGTPELKRALSFGLPAFTMAEIFISEETSNLGVNNKNEKK</sequence>
<keyword evidence="4 6" id="KW-1133">Transmembrane helix</keyword>
<dbReference type="GO" id="GO:0003676">
    <property type="term" value="F:nucleic acid binding"/>
    <property type="evidence" value="ECO:0007669"/>
    <property type="project" value="InterPro"/>
</dbReference>
<evidence type="ECO:0000256" key="1">
    <source>
        <dbReference type="ARBA" id="ARBA00004651"/>
    </source>
</evidence>
<dbReference type="GO" id="GO:0055091">
    <property type="term" value="P:phospholipid homeostasis"/>
    <property type="evidence" value="ECO:0007669"/>
    <property type="project" value="TreeGrafter"/>
</dbReference>
<dbReference type="InterPro" id="IPR004365">
    <property type="entry name" value="NA-bd_OB_tRNA"/>
</dbReference>
<evidence type="ECO:0000313" key="10">
    <source>
        <dbReference type="EMBL" id="KEY61879.1"/>
    </source>
</evidence>
<evidence type="ECO:0000256" key="4">
    <source>
        <dbReference type="ARBA" id="ARBA00022989"/>
    </source>
</evidence>
<dbReference type="SUPFAM" id="SSF50249">
    <property type="entry name" value="Nucleic acid-binding proteins"/>
    <property type="match status" value="1"/>
</dbReference>
<dbReference type="GO" id="GO:0000166">
    <property type="term" value="F:nucleotide binding"/>
    <property type="evidence" value="ECO:0007669"/>
    <property type="project" value="InterPro"/>
</dbReference>
<evidence type="ECO:0000256" key="6">
    <source>
        <dbReference type="SAM" id="Phobius"/>
    </source>
</evidence>
<dbReference type="InterPro" id="IPR044136">
    <property type="entry name" value="Lys-tRNA-ligase_II_N"/>
</dbReference>
<gene>
    <name evidence="10" type="ORF">U725_01994</name>
</gene>
<dbReference type="InterPro" id="IPR051211">
    <property type="entry name" value="PG_lysyltransferase"/>
</dbReference>
<evidence type="ECO:0000259" key="8">
    <source>
        <dbReference type="Pfam" id="PF09924"/>
    </source>
</evidence>
<evidence type="ECO:0000313" key="11">
    <source>
        <dbReference type="Proteomes" id="UP000028401"/>
    </source>
</evidence>
<keyword evidence="3 6" id="KW-0812">Transmembrane</keyword>
<dbReference type="GO" id="GO:0016755">
    <property type="term" value="F:aminoacyltransferase activity"/>
    <property type="evidence" value="ECO:0007669"/>
    <property type="project" value="TreeGrafter"/>
</dbReference>
<dbReference type="Gene3D" id="2.40.50.140">
    <property type="entry name" value="Nucleic acid-binding proteins"/>
    <property type="match status" value="1"/>
</dbReference>
<dbReference type="EMBL" id="AZSI01000105">
    <property type="protein sequence ID" value="KEY61879.1"/>
    <property type="molecule type" value="Genomic_DNA"/>
</dbReference>
<feature type="transmembrane region" description="Helical" evidence="6">
    <location>
        <begin position="233"/>
        <end position="254"/>
    </location>
</feature>
<feature type="domain" description="Phosphatidylglycerol lysyltransferase C-terminal" evidence="8">
    <location>
        <begin position="273"/>
        <end position="571"/>
    </location>
</feature>
<evidence type="ECO:0000256" key="5">
    <source>
        <dbReference type="ARBA" id="ARBA00023136"/>
    </source>
</evidence>
<keyword evidence="5 6" id="KW-0472">Membrane</keyword>
<feature type="domain" description="Lysyl-tRNA synthetase N-terminal transmembrane region" evidence="9">
    <location>
        <begin position="22"/>
        <end position="212"/>
    </location>
</feature>
<reference evidence="10 11" key="1">
    <citation type="submission" date="2014-06" db="EMBL/GenBank/DDBJ databases">
        <title>Draft genome sequence of the putrescine producing strain Lactococcus lactis subsp cremoris GE214.</title>
        <authorList>
            <person name="Ladero V."/>
            <person name="Linares D.M."/>
            <person name="del Rio B."/>
            <person name="Mayo B."/>
            <person name="Martin M.C."/>
            <person name="Fernandez M."/>
            <person name="Alvarez M.A."/>
        </authorList>
    </citation>
    <scope>NUCLEOTIDE SEQUENCE [LARGE SCALE GENOMIC DNA]</scope>
    <source>
        <strain evidence="10 11">GE214</strain>
    </source>
</reference>
<evidence type="ECO:0000256" key="3">
    <source>
        <dbReference type="ARBA" id="ARBA00022692"/>
    </source>
</evidence>
<dbReference type="GO" id="GO:0004812">
    <property type="term" value="F:aminoacyl-tRNA ligase activity"/>
    <property type="evidence" value="ECO:0007669"/>
    <property type="project" value="UniProtKB-KW"/>
</dbReference>
<evidence type="ECO:0000259" key="9">
    <source>
        <dbReference type="Pfam" id="PF16995"/>
    </source>
</evidence>
<feature type="transmembrane region" description="Helical" evidence="6">
    <location>
        <begin position="127"/>
        <end position="154"/>
    </location>
</feature>
<feature type="transmembrane region" description="Helical" evidence="6">
    <location>
        <begin position="55"/>
        <end position="80"/>
    </location>
</feature>
<dbReference type="InterPro" id="IPR024320">
    <property type="entry name" value="LPG_synthase_C"/>
</dbReference>
<dbReference type="Pfam" id="PF16995">
    <property type="entry name" value="tRNA-synt_2_TM"/>
    <property type="match status" value="1"/>
</dbReference>
<feature type="domain" description="OB" evidence="7">
    <location>
        <begin position="690"/>
        <end position="775"/>
    </location>
</feature>
<keyword evidence="10" id="KW-0030">Aminoacyl-tRNA synthetase</keyword>
<dbReference type="InterPro" id="IPR031553">
    <property type="entry name" value="tRNA-synt_2_TM"/>
</dbReference>
<dbReference type="Pfam" id="PF09924">
    <property type="entry name" value="LPG_synthase_C"/>
    <property type="match status" value="1"/>
</dbReference>
<evidence type="ECO:0000256" key="2">
    <source>
        <dbReference type="ARBA" id="ARBA00022475"/>
    </source>
</evidence>
<dbReference type="RefSeq" id="WP_042748624.1">
    <property type="nucleotide sequence ID" value="NZ_AZSI01000105.1"/>
</dbReference>
<dbReference type="PANTHER" id="PTHR34697">
    <property type="entry name" value="PHOSPHATIDYLGLYCEROL LYSYLTRANSFERASE"/>
    <property type="match status" value="1"/>
</dbReference>
<accession>A0A084A9A0</accession>
<feature type="transmembrane region" description="Helical" evidence="6">
    <location>
        <begin position="166"/>
        <end position="191"/>
    </location>
</feature>
<dbReference type="Pfam" id="PF01336">
    <property type="entry name" value="tRNA_anti-codon"/>
    <property type="match status" value="1"/>
</dbReference>
<dbReference type="GO" id="GO:0005886">
    <property type="term" value="C:plasma membrane"/>
    <property type="evidence" value="ECO:0007669"/>
    <property type="project" value="UniProtKB-SubCell"/>
</dbReference>
<evidence type="ECO:0000259" key="7">
    <source>
        <dbReference type="Pfam" id="PF01336"/>
    </source>
</evidence>
<keyword evidence="2" id="KW-1003">Cell membrane</keyword>